<proteinExistence type="inferred from homology"/>
<dbReference type="Pfam" id="PF10937">
    <property type="entry name" value="Kgd4-YMR31"/>
    <property type="match status" value="1"/>
</dbReference>
<dbReference type="GO" id="GO:0004591">
    <property type="term" value="F:oxoglutarate dehydrogenase (succinyl-transferring) activity"/>
    <property type="evidence" value="ECO:0007669"/>
    <property type="project" value="TreeGrafter"/>
</dbReference>
<dbReference type="EMBL" id="JAVFHQ010000003">
    <property type="protein sequence ID" value="KAK4549780.1"/>
    <property type="molecule type" value="Genomic_DNA"/>
</dbReference>
<organism evidence="5 6">
    <name type="scientific">Oleoguttula mirabilis</name>
    <dbReference type="NCBI Taxonomy" id="1507867"/>
    <lineage>
        <taxon>Eukaryota</taxon>
        <taxon>Fungi</taxon>
        <taxon>Dikarya</taxon>
        <taxon>Ascomycota</taxon>
        <taxon>Pezizomycotina</taxon>
        <taxon>Dothideomycetes</taxon>
        <taxon>Dothideomycetidae</taxon>
        <taxon>Mycosphaerellales</taxon>
        <taxon>Teratosphaeriaceae</taxon>
        <taxon>Oleoguttula</taxon>
    </lineage>
</organism>
<protein>
    <submittedName>
        <fullName evidence="5">Uncharacterized protein</fullName>
    </submittedName>
</protein>
<keyword evidence="6" id="KW-1185">Reference proteome</keyword>
<dbReference type="Proteomes" id="UP001324427">
    <property type="component" value="Unassembled WGS sequence"/>
</dbReference>
<keyword evidence="2" id="KW-0496">Mitochondrion</keyword>
<dbReference type="PANTHER" id="PTHR31601">
    <property type="entry name" value="28S RIBOSOMAL PROTEIN S36, MITOCHONDRIAL"/>
    <property type="match status" value="1"/>
</dbReference>
<comment type="subcellular location">
    <subcellularLocation>
        <location evidence="1">Mitochondrion</location>
    </subcellularLocation>
</comment>
<dbReference type="GO" id="GO:0005739">
    <property type="term" value="C:mitochondrion"/>
    <property type="evidence" value="ECO:0007669"/>
    <property type="project" value="UniProtKB-SubCell"/>
</dbReference>
<evidence type="ECO:0000256" key="1">
    <source>
        <dbReference type="ARBA" id="ARBA00004173"/>
    </source>
</evidence>
<evidence type="ECO:0000256" key="2">
    <source>
        <dbReference type="ARBA" id="ARBA00023128"/>
    </source>
</evidence>
<dbReference type="InterPro" id="IPR020373">
    <property type="entry name" value="Kgd4/YMR-31"/>
</dbReference>
<comment type="caution">
    <text evidence="5">The sequence shown here is derived from an EMBL/GenBank/DDBJ whole genome shotgun (WGS) entry which is preliminary data.</text>
</comment>
<dbReference type="GO" id="GO:0006103">
    <property type="term" value="P:2-oxoglutarate metabolic process"/>
    <property type="evidence" value="ECO:0007669"/>
    <property type="project" value="InterPro"/>
</dbReference>
<evidence type="ECO:0000256" key="3">
    <source>
        <dbReference type="ARBA" id="ARBA00043970"/>
    </source>
</evidence>
<evidence type="ECO:0000313" key="5">
    <source>
        <dbReference type="EMBL" id="KAK4549780.1"/>
    </source>
</evidence>
<accession>A0AAV9JVZ4</accession>
<reference evidence="5 6" key="1">
    <citation type="submission" date="2021-11" db="EMBL/GenBank/DDBJ databases">
        <title>Black yeast isolated from Biological Soil Crust.</title>
        <authorList>
            <person name="Kurbessoian T."/>
        </authorList>
    </citation>
    <scope>NUCLEOTIDE SEQUENCE [LARGE SCALE GENOMIC DNA]</scope>
    <source>
        <strain evidence="5 6">CCFEE 5522</strain>
    </source>
</reference>
<comment type="similarity">
    <text evidence="3">Belongs to the alpha-ketoglutarate dehydrogenase component 4 family.</text>
</comment>
<gene>
    <name evidence="5" type="ORF">LTR36_005081</name>
</gene>
<dbReference type="PANTHER" id="PTHR31601:SF2">
    <property type="entry name" value="ALPHA-KETOGLUTARATE DEHYDROGENASE COMPONENT 4"/>
    <property type="match status" value="1"/>
</dbReference>
<feature type="compositionally biased region" description="Low complexity" evidence="4">
    <location>
        <begin position="61"/>
        <end position="91"/>
    </location>
</feature>
<evidence type="ECO:0000313" key="6">
    <source>
        <dbReference type="Proteomes" id="UP001324427"/>
    </source>
</evidence>
<dbReference type="AlphaFoldDB" id="A0AAV9JVZ4"/>
<sequence>MHATRALRQGRQPLIKFLGKRSIPKEVDHSPHAHPAAPSDELPGSFASYRSRVQQHGPLGGEQQKQSSSQPSSSGRQGAPSGSAAAQTASPYGAIGGHSAKQLGSLELAKGEVWDRNDLPKRFHRVRWTEAEIEAIESAGASMVVP</sequence>
<name>A0AAV9JVZ4_9PEZI</name>
<feature type="region of interest" description="Disordered" evidence="4">
    <location>
        <begin position="1"/>
        <end position="98"/>
    </location>
</feature>
<evidence type="ECO:0000256" key="4">
    <source>
        <dbReference type="SAM" id="MobiDB-lite"/>
    </source>
</evidence>